<evidence type="ECO:0008006" key="3">
    <source>
        <dbReference type="Google" id="ProtNLM"/>
    </source>
</evidence>
<reference evidence="2" key="1">
    <citation type="submission" date="2018-07" db="EMBL/GenBank/DDBJ databases">
        <authorList>
            <consortium name="Genoscope - CEA"/>
            <person name="William W."/>
        </authorList>
    </citation>
    <scope>NUCLEOTIDE SEQUENCE</scope>
    <source>
        <strain evidence="2">IK1</strain>
    </source>
</reference>
<keyword evidence="1" id="KW-0732">Signal</keyword>
<dbReference type="EMBL" id="UPXX01000009">
    <property type="protein sequence ID" value="VBB41787.1"/>
    <property type="molecule type" value="Genomic_DNA"/>
</dbReference>
<dbReference type="AlphaFoldDB" id="A0A653A169"/>
<proteinExistence type="predicted"/>
<feature type="chain" id="PRO_5024950537" description="Lipoprotein" evidence="1">
    <location>
        <begin position="27"/>
        <end position="231"/>
    </location>
</feature>
<protein>
    <recommendedName>
        <fullName evidence="3">Lipoprotein</fullName>
    </recommendedName>
</protein>
<sequence length="231" mass="25042">MFHSLLLRIISAAACLSICMTLSGCAGDRKASTTITEPIVIKKLVVFGFSRALAPGSTPDVIRDPISGSLFSAEPVTEEGLAFMNENLFTRILALGGYELVSPSQAQGVYQKLIASGKLAGSGRLDMLREIGLAFGADAVLAGYLYRWQEREGTDFAVNRPASVAFSFNLLSPPSGELIWHNKFDKTQQSLTENIFDFKTFVKGKGRWMTVRQLAEIGLEGLVAAMPLESD</sequence>
<name>A0A653A169_UNCDX</name>
<evidence type="ECO:0000256" key="1">
    <source>
        <dbReference type="SAM" id="SignalP"/>
    </source>
</evidence>
<dbReference type="Gene3D" id="3.40.50.10610">
    <property type="entry name" value="ABC-type transport auxiliary lipoprotein component"/>
    <property type="match status" value="1"/>
</dbReference>
<feature type="signal peptide" evidence="1">
    <location>
        <begin position="1"/>
        <end position="26"/>
    </location>
</feature>
<accession>A0A653A169</accession>
<organism evidence="2">
    <name type="scientific">Uncultured Desulfatiglans sp</name>
    <dbReference type="NCBI Taxonomy" id="1748965"/>
    <lineage>
        <taxon>Bacteria</taxon>
        <taxon>Pseudomonadati</taxon>
        <taxon>Thermodesulfobacteriota</taxon>
        <taxon>Desulfobacteria</taxon>
        <taxon>Desulfatiglandales</taxon>
        <taxon>Desulfatiglandaceae</taxon>
        <taxon>Desulfatiglans</taxon>
        <taxon>environmental samples</taxon>
    </lineage>
</organism>
<evidence type="ECO:0000313" key="2">
    <source>
        <dbReference type="EMBL" id="VBB41787.1"/>
    </source>
</evidence>
<gene>
    <name evidence="2" type="ORF">TRIP_B170089</name>
</gene>